<reference evidence="2" key="1">
    <citation type="submission" date="2017-02" db="EMBL/GenBank/DDBJ databases">
        <authorList>
            <person name="Varghese N."/>
            <person name="Submissions S."/>
        </authorList>
    </citation>
    <scope>NUCLEOTIDE SEQUENCE [LARGE SCALE GENOMIC DNA]</scope>
    <source>
        <strain evidence="2">ATCC 51356</strain>
    </source>
</reference>
<evidence type="ECO:0008006" key="3">
    <source>
        <dbReference type="Google" id="ProtNLM"/>
    </source>
</evidence>
<protein>
    <recommendedName>
        <fullName evidence="3">DUF2971 domain-containing protein</fullName>
    </recommendedName>
</protein>
<accession>A0A1T4PVU4</accession>
<gene>
    <name evidence="1" type="ORF">SAMN02745171_01607</name>
</gene>
<dbReference type="Proteomes" id="UP000190121">
    <property type="component" value="Unassembled WGS sequence"/>
</dbReference>
<sequence>MGLRGDNEKLFMRDVKTLISDNLYAPTIDQLNDLHEGLVNDEGIRSIMREFSKLSKSRNDLALNAYDSLRKKLREVGIYSLCTNAENEPLWTHYSTDHTGFVIEYDLDFLEKSLNYNLYMPLINIIKVNYTDNPPTVNFDDLFGNNKESFLRLFLGNKEKKWSYEEEIRFITEPSGTIRIDHRAITGIYFGYKMDDSEIDCIMRGLKGRGLSYYKMVLNKDRFGLTAVKIPDKYNNTELYIPNKIDYELNEIFLDSIYPPAQLTYKDKLIEALEIVRYDPLITDIDIATIDMDQDNQPIFKIFAETIYPLAPRREYKFGLCDDGSLISLN</sequence>
<evidence type="ECO:0000313" key="2">
    <source>
        <dbReference type="Proteomes" id="UP000190121"/>
    </source>
</evidence>
<keyword evidence="2" id="KW-1185">Reference proteome</keyword>
<name>A0A1T4PVU4_9PORP</name>
<proteinExistence type="predicted"/>
<evidence type="ECO:0000313" key="1">
    <source>
        <dbReference type="EMBL" id="SJZ95643.1"/>
    </source>
</evidence>
<dbReference type="InterPro" id="IPR021352">
    <property type="entry name" value="DUF2971"/>
</dbReference>
<organism evidence="1 2">
    <name type="scientific">Porphyromonas circumdentaria</name>
    <dbReference type="NCBI Taxonomy" id="29524"/>
    <lineage>
        <taxon>Bacteria</taxon>
        <taxon>Pseudomonadati</taxon>
        <taxon>Bacteroidota</taxon>
        <taxon>Bacteroidia</taxon>
        <taxon>Bacteroidales</taxon>
        <taxon>Porphyromonadaceae</taxon>
        <taxon>Porphyromonas</taxon>
    </lineage>
</organism>
<dbReference type="EMBL" id="FUXE01000021">
    <property type="protein sequence ID" value="SJZ95643.1"/>
    <property type="molecule type" value="Genomic_DNA"/>
</dbReference>
<dbReference type="Pfam" id="PF11185">
    <property type="entry name" value="DUF2971"/>
    <property type="match status" value="1"/>
</dbReference>
<dbReference type="AlphaFoldDB" id="A0A1T4PVU4"/>
<dbReference type="STRING" id="29524.SAMN02745171_01607"/>